<keyword evidence="2 8" id="KW-0963">Cytoplasm</keyword>
<dbReference type="Pfam" id="PF09179">
    <property type="entry name" value="TilS"/>
    <property type="match status" value="1"/>
</dbReference>
<dbReference type="NCBIfam" id="TIGR02432">
    <property type="entry name" value="lysidine_TilS_N"/>
    <property type="match status" value="1"/>
</dbReference>
<dbReference type="HAMAP" id="MF_01161">
    <property type="entry name" value="tRNA_Ile_lys_synt"/>
    <property type="match status" value="1"/>
</dbReference>
<dbReference type="Proteomes" id="UP000552587">
    <property type="component" value="Unassembled WGS sequence"/>
</dbReference>
<proteinExistence type="inferred from homology"/>
<keyword evidence="3 8" id="KW-0436">Ligase</keyword>
<comment type="subcellular location">
    <subcellularLocation>
        <location evidence="1 8">Cytoplasm</location>
    </subcellularLocation>
</comment>
<evidence type="ECO:0000256" key="7">
    <source>
        <dbReference type="ARBA" id="ARBA00048539"/>
    </source>
</evidence>
<dbReference type="NCBIfam" id="TIGR02433">
    <property type="entry name" value="lysidine_TilS_C"/>
    <property type="match status" value="1"/>
</dbReference>
<dbReference type="InterPro" id="IPR012795">
    <property type="entry name" value="tRNA_Ile_lys_synt_N"/>
</dbReference>
<keyword evidence="11" id="KW-1185">Reference proteome</keyword>
<keyword evidence="5 8" id="KW-0547">Nucleotide-binding</keyword>
<evidence type="ECO:0000256" key="4">
    <source>
        <dbReference type="ARBA" id="ARBA00022694"/>
    </source>
</evidence>
<comment type="domain">
    <text evidence="8">The N-terminal region contains the highly conserved SGGXDS motif, predicted to be a P-loop motif involved in ATP binding.</text>
</comment>
<dbReference type="CDD" id="cd01992">
    <property type="entry name" value="TilS_N"/>
    <property type="match status" value="1"/>
</dbReference>
<comment type="function">
    <text evidence="8">Ligates lysine onto the cytidine present at position 34 of the AUA codon-specific tRNA(Ile) that contains the anticodon CAU, in an ATP-dependent manner. Cytidine is converted to lysidine, thus changing the amino acid specificity of the tRNA from methionine to isoleucine.</text>
</comment>
<dbReference type="Gene3D" id="3.40.50.620">
    <property type="entry name" value="HUPs"/>
    <property type="match status" value="1"/>
</dbReference>
<dbReference type="PANTHER" id="PTHR43033">
    <property type="entry name" value="TRNA(ILE)-LYSIDINE SYNTHASE-RELATED"/>
    <property type="match status" value="1"/>
</dbReference>
<comment type="similarity">
    <text evidence="8">Belongs to the tRNA(Ile)-lysidine synthase family.</text>
</comment>
<evidence type="ECO:0000259" key="9">
    <source>
        <dbReference type="SMART" id="SM00977"/>
    </source>
</evidence>
<protein>
    <recommendedName>
        <fullName evidence="8">tRNA(Ile)-lysidine synthase</fullName>
        <ecNumber evidence="8">6.3.4.19</ecNumber>
    </recommendedName>
    <alternativeName>
        <fullName evidence="8">tRNA(Ile)-2-lysyl-cytidine synthase</fullName>
    </alternativeName>
    <alternativeName>
        <fullName evidence="8">tRNA(Ile)-lysidine synthetase</fullName>
    </alternativeName>
</protein>
<evidence type="ECO:0000256" key="5">
    <source>
        <dbReference type="ARBA" id="ARBA00022741"/>
    </source>
</evidence>
<dbReference type="InterPro" id="IPR015262">
    <property type="entry name" value="tRNA_Ile_lys_synt_subst-bd"/>
</dbReference>
<evidence type="ECO:0000256" key="8">
    <source>
        <dbReference type="HAMAP-Rule" id="MF_01161"/>
    </source>
</evidence>
<dbReference type="GO" id="GO:0005737">
    <property type="term" value="C:cytoplasm"/>
    <property type="evidence" value="ECO:0007669"/>
    <property type="project" value="UniProtKB-SubCell"/>
</dbReference>
<feature type="binding site" evidence="8">
    <location>
        <begin position="25"/>
        <end position="30"/>
    </location>
    <ligand>
        <name>ATP</name>
        <dbReference type="ChEBI" id="CHEBI:30616"/>
    </ligand>
</feature>
<keyword evidence="6 8" id="KW-0067">ATP-binding</keyword>
<comment type="catalytic activity">
    <reaction evidence="7 8">
        <text>cytidine(34) in tRNA(Ile2) + L-lysine + ATP = lysidine(34) in tRNA(Ile2) + AMP + diphosphate + H(+)</text>
        <dbReference type="Rhea" id="RHEA:43744"/>
        <dbReference type="Rhea" id="RHEA-COMP:10625"/>
        <dbReference type="Rhea" id="RHEA-COMP:10670"/>
        <dbReference type="ChEBI" id="CHEBI:15378"/>
        <dbReference type="ChEBI" id="CHEBI:30616"/>
        <dbReference type="ChEBI" id="CHEBI:32551"/>
        <dbReference type="ChEBI" id="CHEBI:33019"/>
        <dbReference type="ChEBI" id="CHEBI:82748"/>
        <dbReference type="ChEBI" id="CHEBI:83665"/>
        <dbReference type="ChEBI" id="CHEBI:456215"/>
        <dbReference type="EC" id="6.3.4.19"/>
    </reaction>
</comment>
<keyword evidence="4 8" id="KW-0819">tRNA processing</keyword>
<dbReference type="PANTHER" id="PTHR43033:SF1">
    <property type="entry name" value="TRNA(ILE)-LYSIDINE SYNTHASE-RELATED"/>
    <property type="match status" value="1"/>
</dbReference>
<evidence type="ECO:0000256" key="6">
    <source>
        <dbReference type="ARBA" id="ARBA00022840"/>
    </source>
</evidence>
<organism evidence="10 11">
    <name type="scientific">Marilutibacter penaei</name>
    <dbReference type="NCBI Taxonomy" id="2759900"/>
    <lineage>
        <taxon>Bacteria</taxon>
        <taxon>Pseudomonadati</taxon>
        <taxon>Pseudomonadota</taxon>
        <taxon>Gammaproteobacteria</taxon>
        <taxon>Lysobacterales</taxon>
        <taxon>Lysobacteraceae</taxon>
        <taxon>Marilutibacter</taxon>
    </lineage>
</organism>
<dbReference type="Pfam" id="PF01171">
    <property type="entry name" value="ATP_bind_3"/>
    <property type="match status" value="1"/>
</dbReference>
<dbReference type="Gene3D" id="1.20.59.20">
    <property type="match status" value="1"/>
</dbReference>
<gene>
    <name evidence="8 10" type="primary">tilS</name>
    <name evidence="10" type="ORF">H4F99_13000</name>
</gene>
<dbReference type="GO" id="GO:0005524">
    <property type="term" value="F:ATP binding"/>
    <property type="evidence" value="ECO:0007669"/>
    <property type="project" value="UniProtKB-UniRule"/>
</dbReference>
<name>A0A7W3U5M3_9GAMM</name>
<dbReference type="SUPFAM" id="SSF56037">
    <property type="entry name" value="PheT/TilS domain"/>
    <property type="match status" value="1"/>
</dbReference>
<dbReference type="SUPFAM" id="SSF82829">
    <property type="entry name" value="MesJ substrate recognition domain-like"/>
    <property type="match status" value="1"/>
</dbReference>
<accession>A0A7W3U5M3</accession>
<dbReference type="GO" id="GO:0032267">
    <property type="term" value="F:tRNA(Ile)-lysidine synthase activity"/>
    <property type="evidence" value="ECO:0007669"/>
    <property type="project" value="UniProtKB-EC"/>
</dbReference>
<dbReference type="GO" id="GO:0006400">
    <property type="term" value="P:tRNA modification"/>
    <property type="evidence" value="ECO:0007669"/>
    <property type="project" value="UniProtKB-UniRule"/>
</dbReference>
<evidence type="ECO:0000313" key="11">
    <source>
        <dbReference type="Proteomes" id="UP000552587"/>
    </source>
</evidence>
<dbReference type="EMBL" id="JACHTE010000009">
    <property type="protein sequence ID" value="MBB1089396.1"/>
    <property type="molecule type" value="Genomic_DNA"/>
</dbReference>
<dbReference type="SUPFAM" id="SSF52402">
    <property type="entry name" value="Adenine nucleotide alpha hydrolases-like"/>
    <property type="match status" value="1"/>
</dbReference>
<sequence length="437" mass="48117">MVADLILPARPAALPGHAPLRVALSGGLDSTVLLHRLANDPAQRRQGLSAVHVDHGLHPHAGAWAAHCQTLCDRLGIVLRHLRVEVPRDSGLGLEGAARKARHAAFEHTLVEGEVMVLAHHRDDQAETFLLRALRASGPEGLAGMPAWRRCGRGWLWRPLLQHPRDVLRAYAEAHRLEWIEDPSNEDPCMDRNFLRHRVLPLLAERWPHAGAALATSATLAGDAAHLLRHGDIEALEQVQRSDPSRLDVAALLALPAARRARVLRHWVHALGLPALPAQGIRRVERDLLDARADAVASFRWAGARIRRWRDCLHAGRETPPLPATLDLPWDGTHPLALPGGGVLRLEGAPRLPEALRVRARQGGERIRLPGRSHEHALKHVLQGLEVPPWVRERLPLLLDAGGRVIAAADFAYDAGFDAWLRERGARLHWQDGEAGG</sequence>
<evidence type="ECO:0000256" key="2">
    <source>
        <dbReference type="ARBA" id="ARBA00022490"/>
    </source>
</evidence>
<dbReference type="InterPro" id="IPR012796">
    <property type="entry name" value="Lysidine-tRNA-synth_C"/>
</dbReference>
<dbReference type="RefSeq" id="WP_182670174.1">
    <property type="nucleotide sequence ID" value="NZ_JACHTE010000009.1"/>
</dbReference>
<dbReference type="EC" id="6.3.4.19" evidence="8"/>
<feature type="domain" description="Lysidine-tRNA(Ile) synthetase C-terminal" evidence="9">
    <location>
        <begin position="356"/>
        <end position="430"/>
    </location>
</feature>
<evidence type="ECO:0000256" key="3">
    <source>
        <dbReference type="ARBA" id="ARBA00022598"/>
    </source>
</evidence>
<dbReference type="InterPro" id="IPR012094">
    <property type="entry name" value="tRNA_Ile_lys_synt"/>
</dbReference>
<evidence type="ECO:0000313" key="10">
    <source>
        <dbReference type="EMBL" id="MBB1089396.1"/>
    </source>
</evidence>
<dbReference type="InterPro" id="IPR014729">
    <property type="entry name" value="Rossmann-like_a/b/a_fold"/>
</dbReference>
<dbReference type="AlphaFoldDB" id="A0A7W3U5M3"/>
<dbReference type="InterPro" id="IPR011063">
    <property type="entry name" value="TilS/TtcA_N"/>
</dbReference>
<comment type="caution">
    <text evidence="10">The sequence shown here is derived from an EMBL/GenBank/DDBJ whole genome shotgun (WGS) entry which is preliminary data.</text>
</comment>
<dbReference type="SMART" id="SM00977">
    <property type="entry name" value="TilS_C"/>
    <property type="match status" value="1"/>
</dbReference>
<reference evidence="10 11" key="1">
    <citation type="submission" date="2020-07" db="EMBL/GenBank/DDBJ databases">
        <authorList>
            <person name="Xu S."/>
            <person name="Li A."/>
        </authorList>
    </citation>
    <scope>NUCLEOTIDE SEQUENCE [LARGE SCALE GENOMIC DNA]</scope>
    <source>
        <strain evidence="10 11">SG-8</strain>
    </source>
</reference>
<dbReference type="Pfam" id="PF11734">
    <property type="entry name" value="TilS_C"/>
    <property type="match status" value="1"/>
</dbReference>
<evidence type="ECO:0000256" key="1">
    <source>
        <dbReference type="ARBA" id="ARBA00004496"/>
    </source>
</evidence>